<dbReference type="OrthoDB" id="10258744at2759"/>
<dbReference type="KEGG" id="cre:CHLRE_07g327687v5"/>
<dbReference type="EMBL" id="CM008968">
    <property type="protein sequence ID" value="PNW80736.1"/>
    <property type="molecule type" value="Genomic_DNA"/>
</dbReference>
<evidence type="ECO:0000313" key="2">
    <source>
        <dbReference type="EMBL" id="PNW80736.1"/>
    </source>
</evidence>
<evidence type="ECO:0000256" key="1">
    <source>
        <dbReference type="ARBA" id="ARBA00008308"/>
    </source>
</evidence>
<dbReference type="RefSeq" id="XP_042922694.1">
    <property type="nucleotide sequence ID" value="XM_043064126.1"/>
</dbReference>
<evidence type="ECO:0000313" key="3">
    <source>
        <dbReference type="Proteomes" id="UP000006906"/>
    </source>
</evidence>
<comment type="similarity">
    <text evidence="1">Belongs to the UPF0585 family.</text>
</comment>
<protein>
    <submittedName>
        <fullName evidence="2">Uncharacterized protein</fullName>
    </submittedName>
</protein>
<dbReference type="InParanoid" id="A0A2K3DJM6"/>
<gene>
    <name evidence="2" type="ORF">CHLRE_07g327687v5</name>
</gene>
<proteinExistence type="inferred from homology"/>
<dbReference type="PANTHER" id="PTHR20974:SF0">
    <property type="entry name" value="UPF0585 PROTEIN CG18661"/>
    <property type="match status" value="1"/>
</dbReference>
<dbReference type="PANTHER" id="PTHR20974">
    <property type="entry name" value="UPF0585 PROTEIN CG18661"/>
    <property type="match status" value="1"/>
</dbReference>
<sequence length="285" mass="28949">MAAQAPGATPYIFKASMDTYASLEGQKRESPAAERNKGYILEVLREYLGSEAATAAAVAAAAASGRRRPVILEVASGSGQHCAHLAAGLPAYDVQPTDLTPELFDSIAAYAATTPPAAAAAAAAGAAAGQSGGGGGLPNVLLPPLVLDASSLDWPAVAAAGVSAGSGSSSSGGSSSGRLDAAAVLVINMCHISPLPATRGLLKGAGTALRPGGGLLFVYGPFTVQRGRHTTDSNAAFHASLQARDPSWGYRDVEDMKEWAAEAGLETLEVREMPANNFMLVFRRT</sequence>
<dbReference type="InterPro" id="IPR010342">
    <property type="entry name" value="DUF938"/>
</dbReference>
<organism evidence="2 3">
    <name type="scientific">Chlamydomonas reinhardtii</name>
    <name type="common">Chlamydomonas smithii</name>
    <dbReference type="NCBI Taxonomy" id="3055"/>
    <lineage>
        <taxon>Eukaryota</taxon>
        <taxon>Viridiplantae</taxon>
        <taxon>Chlorophyta</taxon>
        <taxon>core chlorophytes</taxon>
        <taxon>Chlorophyceae</taxon>
        <taxon>CS clade</taxon>
        <taxon>Chlamydomonadales</taxon>
        <taxon>Chlamydomonadaceae</taxon>
        <taxon>Chlamydomonas</taxon>
    </lineage>
</organism>
<dbReference type="Proteomes" id="UP000006906">
    <property type="component" value="Chromosome 7"/>
</dbReference>
<dbReference type="Gramene" id="PNW80736">
    <property type="protein sequence ID" value="PNW80736"/>
    <property type="gene ID" value="CHLRE_07g327687v5"/>
</dbReference>
<dbReference type="OMA" id="YLYGPYK"/>
<dbReference type="InterPro" id="IPR029063">
    <property type="entry name" value="SAM-dependent_MTases_sf"/>
</dbReference>
<keyword evidence="3" id="KW-1185">Reference proteome</keyword>
<accession>A0A2K3DJM6</accession>
<dbReference type="Gene3D" id="3.40.50.150">
    <property type="entry name" value="Vaccinia Virus protein VP39"/>
    <property type="match status" value="1"/>
</dbReference>
<dbReference type="SUPFAM" id="SSF53335">
    <property type="entry name" value="S-adenosyl-L-methionine-dependent methyltransferases"/>
    <property type="match status" value="1"/>
</dbReference>
<dbReference type="Pfam" id="PF06080">
    <property type="entry name" value="DUF938"/>
    <property type="match status" value="1"/>
</dbReference>
<dbReference type="AlphaFoldDB" id="A0A2K3DJM6"/>
<reference evidence="2 3" key="1">
    <citation type="journal article" date="2007" name="Science">
        <title>The Chlamydomonas genome reveals the evolution of key animal and plant functions.</title>
        <authorList>
            <person name="Merchant S.S."/>
            <person name="Prochnik S.E."/>
            <person name="Vallon O."/>
            <person name="Harris E.H."/>
            <person name="Karpowicz S.J."/>
            <person name="Witman G.B."/>
            <person name="Terry A."/>
            <person name="Salamov A."/>
            <person name="Fritz-Laylin L.K."/>
            <person name="Marechal-Drouard L."/>
            <person name="Marshall W.F."/>
            <person name="Qu L.H."/>
            <person name="Nelson D.R."/>
            <person name="Sanderfoot A.A."/>
            <person name="Spalding M.H."/>
            <person name="Kapitonov V.V."/>
            <person name="Ren Q."/>
            <person name="Ferris P."/>
            <person name="Lindquist E."/>
            <person name="Shapiro H."/>
            <person name="Lucas S.M."/>
            <person name="Grimwood J."/>
            <person name="Schmutz J."/>
            <person name="Cardol P."/>
            <person name="Cerutti H."/>
            <person name="Chanfreau G."/>
            <person name="Chen C.L."/>
            <person name="Cognat V."/>
            <person name="Croft M.T."/>
            <person name="Dent R."/>
            <person name="Dutcher S."/>
            <person name="Fernandez E."/>
            <person name="Fukuzawa H."/>
            <person name="Gonzalez-Ballester D."/>
            <person name="Gonzalez-Halphen D."/>
            <person name="Hallmann A."/>
            <person name="Hanikenne M."/>
            <person name="Hippler M."/>
            <person name="Inwood W."/>
            <person name="Jabbari K."/>
            <person name="Kalanon M."/>
            <person name="Kuras R."/>
            <person name="Lefebvre P.A."/>
            <person name="Lemaire S.D."/>
            <person name="Lobanov A.V."/>
            <person name="Lohr M."/>
            <person name="Manuell A."/>
            <person name="Meier I."/>
            <person name="Mets L."/>
            <person name="Mittag M."/>
            <person name="Mittelmeier T."/>
            <person name="Moroney J.V."/>
            <person name="Moseley J."/>
            <person name="Napoli C."/>
            <person name="Nedelcu A.M."/>
            <person name="Niyogi K."/>
            <person name="Novoselov S.V."/>
            <person name="Paulsen I.T."/>
            <person name="Pazour G."/>
            <person name="Purton S."/>
            <person name="Ral J.P."/>
            <person name="Riano-Pachon D.M."/>
            <person name="Riekhof W."/>
            <person name="Rymarquis L."/>
            <person name="Schroda M."/>
            <person name="Stern D."/>
            <person name="Umen J."/>
            <person name="Willows R."/>
            <person name="Wilson N."/>
            <person name="Zimmer S.L."/>
            <person name="Allmer J."/>
            <person name="Balk J."/>
            <person name="Bisova K."/>
            <person name="Chen C.J."/>
            <person name="Elias M."/>
            <person name="Gendler K."/>
            <person name="Hauser C."/>
            <person name="Lamb M.R."/>
            <person name="Ledford H."/>
            <person name="Long J.C."/>
            <person name="Minagawa J."/>
            <person name="Page M.D."/>
            <person name="Pan J."/>
            <person name="Pootakham W."/>
            <person name="Roje S."/>
            <person name="Rose A."/>
            <person name="Stahlberg E."/>
            <person name="Terauchi A.M."/>
            <person name="Yang P."/>
            <person name="Ball S."/>
            <person name="Bowler C."/>
            <person name="Dieckmann C.L."/>
            <person name="Gladyshev V.N."/>
            <person name="Green P."/>
            <person name="Jorgensen R."/>
            <person name="Mayfield S."/>
            <person name="Mueller-Roeber B."/>
            <person name="Rajamani S."/>
            <person name="Sayre R.T."/>
            <person name="Brokstein P."/>
            <person name="Dubchak I."/>
            <person name="Goodstein D."/>
            <person name="Hornick L."/>
            <person name="Huang Y.W."/>
            <person name="Jhaveri J."/>
            <person name="Luo Y."/>
            <person name="Martinez D."/>
            <person name="Ngau W.C."/>
            <person name="Otillar B."/>
            <person name="Poliakov A."/>
            <person name="Porter A."/>
            <person name="Szajkowski L."/>
            <person name="Werner G."/>
            <person name="Zhou K."/>
            <person name="Grigoriev I.V."/>
            <person name="Rokhsar D.S."/>
            <person name="Grossman A.R."/>
        </authorList>
    </citation>
    <scope>NUCLEOTIDE SEQUENCE [LARGE SCALE GENOMIC DNA]</scope>
    <source>
        <strain evidence="3">CC-503</strain>
    </source>
</reference>
<dbReference type="GeneID" id="66054037"/>
<name>A0A2K3DJM6_CHLRE</name>